<dbReference type="PANTHER" id="PTHR37299:SF4">
    <property type="entry name" value="TRANSCRIPTIONAL REGULATOR"/>
    <property type="match status" value="1"/>
</dbReference>
<evidence type="ECO:0000313" key="3">
    <source>
        <dbReference type="Proteomes" id="UP000790580"/>
    </source>
</evidence>
<dbReference type="InterPro" id="IPR046947">
    <property type="entry name" value="LytR-like"/>
</dbReference>
<dbReference type="Gene3D" id="2.40.50.40">
    <property type="match status" value="1"/>
</dbReference>
<proteinExistence type="predicted"/>
<reference evidence="2 3" key="1">
    <citation type="submission" date="2021-06" db="EMBL/GenBank/DDBJ databases">
        <title>Bacillus sp. RD4P76, an endophyte from a halophyte.</title>
        <authorList>
            <person name="Sun J.-Q."/>
        </authorList>
    </citation>
    <scope>NUCLEOTIDE SEQUENCE [LARGE SCALE GENOMIC DNA]</scope>
    <source>
        <strain evidence="2 3">JCM 17098</strain>
    </source>
</reference>
<dbReference type="PROSITE" id="PS50930">
    <property type="entry name" value="HTH_LYTTR"/>
    <property type="match status" value="1"/>
</dbReference>
<sequence length="220" mass="25166">MENAIIRQFSKFIEDWVPKEASIAIAGGNKYISYIPGNHDIRIKRGQTIPSGSITERVYLHKQKIESLVDKSVFGTPYFGVGYPLEEPETGFTGALTVILPPEYSMGASSTISFIVGRQDDIWIPLSVDRIVYFESYQKKTFIYTEEGCYTSKYPLKTLEQRLSENFIRIHRSYIVNIAYISQISRNISSNLEVTLYMQENTLLPISQSYVQKVRSMLGF</sequence>
<evidence type="ECO:0000313" key="2">
    <source>
        <dbReference type="EMBL" id="MBU9723586.1"/>
    </source>
</evidence>
<comment type="caution">
    <text evidence="2">The sequence shown here is derived from an EMBL/GenBank/DDBJ whole genome shotgun (WGS) entry which is preliminary data.</text>
</comment>
<feature type="domain" description="HTH LytTR-type" evidence="1">
    <location>
        <begin position="115"/>
        <end position="220"/>
    </location>
</feature>
<dbReference type="Pfam" id="PF04397">
    <property type="entry name" value="LytTR"/>
    <property type="match status" value="1"/>
</dbReference>
<keyword evidence="3" id="KW-1185">Reference proteome</keyword>
<protein>
    <submittedName>
        <fullName evidence="2">LytTR family transcriptional regulator</fullName>
    </submittedName>
</protein>
<gene>
    <name evidence="2" type="ORF">KS407_19395</name>
</gene>
<dbReference type="Gene3D" id="2.20.25.10">
    <property type="match status" value="1"/>
</dbReference>
<dbReference type="Proteomes" id="UP000790580">
    <property type="component" value="Unassembled WGS sequence"/>
</dbReference>
<evidence type="ECO:0000259" key="1">
    <source>
        <dbReference type="PROSITE" id="PS50930"/>
    </source>
</evidence>
<dbReference type="SMART" id="SM00850">
    <property type="entry name" value="LytTR"/>
    <property type="match status" value="1"/>
</dbReference>
<dbReference type="PANTHER" id="PTHR37299">
    <property type="entry name" value="TRANSCRIPTIONAL REGULATOR-RELATED"/>
    <property type="match status" value="1"/>
</dbReference>
<accession>A0ABS6JZS4</accession>
<dbReference type="RefSeq" id="WP_088075910.1">
    <property type="nucleotide sequence ID" value="NZ_JAHQCR010000083.1"/>
</dbReference>
<name>A0ABS6JZS4_9BACI</name>
<dbReference type="InterPro" id="IPR007492">
    <property type="entry name" value="LytTR_DNA-bd_dom"/>
</dbReference>
<organism evidence="2 3">
    <name type="scientific">Evansella alkalicola</name>
    <dbReference type="NCBI Taxonomy" id="745819"/>
    <lineage>
        <taxon>Bacteria</taxon>
        <taxon>Bacillati</taxon>
        <taxon>Bacillota</taxon>
        <taxon>Bacilli</taxon>
        <taxon>Bacillales</taxon>
        <taxon>Bacillaceae</taxon>
        <taxon>Evansella</taxon>
    </lineage>
</organism>
<dbReference type="EMBL" id="JAHQCR010000083">
    <property type="protein sequence ID" value="MBU9723586.1"/>
    <property type="molecule type" value="Genomic_DNA"/>
</dbReference>